<sequence length="338" mass="38690">MRLRSHTQRWTARRAITFPLKSVINLTTPEQVEELLCVIKRRNEIALEIEILEVSADAFDRSAFKSIREVLYRTRNITDLVLRFSFQPIRILPTTIVLHRLTSLDVNIAHATVAQLLRTHPHIENLTLGPCNDTLHCPLAGLSLHFLQCLTCPPGCVRALTENSIVYRLIATYDGVRHVRFPILRLLDFRPIETCAVLTTLHIDFDHTAERLFLRISAAAPALVYLKLTESLSSSEVAPMPWDDKESWEAGLRSLLSLKNLLLRSWRPLRETMDTEDALIVDLLRFPERLRHVAVWSGARRGMGRLVVWDDMETGWQNTYEQVSMNAEDPPIDTAAFV</sequence>
<dbReference type="Proteomes" id="UP001201163">
    <property type="component" value="Unassembled WGS sequence"/>
</dbReference>
<evidence type="ECO:0008006" key="3">
    <source>
        <dbReference type="Google" id="ProtNLM"/>
    </source>
</evidence>
<dbReference type="AlphaFoldDB" id="A0AAD4Q7K8"/>
<keyword evidence="2" id="KW-1185">Reference proteome</keyword>
<evidence type="ECO:0000313" key="2">
    <source>
        <dbReference type="Proteomes" id="UP001201163"/>
    </source>
</evidence>
<comment type="caution">
    <text evidence="1">The sequence shown here is derived from an EMBL/GenBank/DDBJ whole genome shotgun (WGS) entry which is preliminary data.</text>
</comment>
<proteinExistence type="predicted"/>
<dbReference type="EMBL" id="JAKELL010000218">
    <property type="protein sequence ID" value="KAH8978559.1"/>
    <property type="molecule type" value="Genomic_DNA"/>
</dbReference>
<name>A0AAD4Q7K8_9AGAM</name>
<accession>A0AAD4Q7K8</accession>
<organism evidence="1 2">
    <name type="scientific">Lactarius akahatsu</name>
    <dbReference type="NCBI Taxonomy" id="416441"/>
    <lineage>
        <taxon>Eukaryota</taxon>
        <taxon>Fungi</taxon>
        <taxon>Dikarya</taxon>
        <taxon>Basidiomycota</taxon>
        <taxon>Agaricomycotina</taxon>
        <taxon>Agaricomycetes</taxon>
        <taxon>Russulales</taxon>
        <taxon>Russulaceae</taxon>
        <taxon>Lactarius</taxon>
    </lineage>
</organism>
<protein>
    <recommendedName>
        <fullName evidence="3">F-box domain-containing protein</fullName>
    </recommendedName>
</protein>
<evidence type="ECO:0000313" key="1">
    <source>
        <dbReference type="EMBL" id="KAH8978559.1"/>
    </source>
</evidence>
<reference evidence="1" key="1">
    <citation type="submission" date="2022-01" db="EMBL/GenBank/DDBJ databases">
        <title>Comparative genomics reveals a dynamic genome evolution in the ectomycorrhizal milk-cap (Lactarius) mushrooms.</title>
        <authorList>
            <consortium name="DOE Joint Genome Institute"/>
            <person name="Lebreton A."/>
            <person name="Tang N."/>
            <person name="Kuo A."/>
            <person name="LaButti K."/>
            <person name="Drula E."/>
            <person name="Barry K."/>
            <person name="Clum A."/>
            <person name="Lipzen A."/>
            <person name="Mousain D."/>
            <person name="Ng V."/>
            <person name="Wang R."/>
            <person name="Wang X."/>
            <person name="Dai Y."/>
            <person name="Henrissat B."/>
            <person name="Grigoriev I.V."/>
            <person name="Guerin-Laguette A."/>
            <person name="Yu F."/>
            <person name="Martin F.M."/>
        </authorList>
    </citation>
    <scope>NUCLEOTIDE SEQUENCE</scope>
    <source>
        <strain evidence="1">QP</strain>
    </source>
</reference>
<gene>
    <name evidence="1" type="ORF">EDB92DRAFT_1956323</name>
</gene>